<dbReference type="FunFam" id="3.40.50.1820:FF:000155">
    <property type="entry name" value="Carboxylic ester hydrolase"/>
    <property type="match status" value="1"/>
</dbReference>
<dbReference type="Gene3D" id="3.40.50.1820">
    <property type="entry name" value="alpha/beta hydrolase"/>
    <property type="match status" value="1"/>
</dbReference>
<evidence type="ECO:0000256" key="2">
    <source>
        <dbReference type="SAM" id="SignalP"/>
    </source>
</evidence>
<dbReference type="SUPFAM" id="SSF53474">
    <property type="entry name" value="alpha/beta-Hydrolases"/>
    <property type="match status" value="1"/>
</dbReference>
<name>A0A0M4EQ26_DROBS</name>
<reference evidence="4 5" key="1">
    <citation type="submission" date="2015-08" db="EMBL/GenBank/DDBJ databases">
        <title>Ancestral chromatin configuration constrains chromatin evolution on differentiating sex chromosomes in Drosophila.</title>
        <authorList>
            <person name="Zhou Q."/>
            <person name="Bachtrog D."/>
        </authorList>
    </citation>
    <scope>NUCLEOTIDE SEQUENCE [LARGE SCALE GENOMIC DNA]</scope>
    <source>
        <tissue evidence="4">Whole larvae</tissue>
    </source>
</reference>
<evidence type="ECO:0000313" key="4">
    <source>
        <dbReference type="EMBL" id="ALC39050.1"/>
    </source>
</evidence>
<dbReference type="PANTHER" id="PTHR11559">
    <property type="entry name" value="CARBOXYLESTERASE"/>
    <property type="match status" value="1"/>
</dbReference>
<feature type="domain" description="Carboxylesterase type B" evidence="3">
    <location>
        <begin position="70"/>
        <end position="590"/>
    </location>
</feature>
<evidence type="ECO:0000256" key="1">
    <source>
        <dbReference type="ARBA" id="ARBA00023180"/>
    </source>
</evidence>
<dbReference type="Pfam" id="PF00135">
    <property type="entry name" value="COesterase"/>
    <property type="match status" value="1"/>
</dbReference>
<dbReference type="OrthoDB" id="19653at2759"/>
<dbReference type="InterPro" id="IPR029058">
    <property type="entry name" value="AB_hydrolase_fold"/>
</dbReference>
<feature type="signal peptide" evidence="2">
    <location>
        <begin position="1"/>
        <end position="45"/>
    </location>
</feature>
<feature type="chain" id="PRO_5005793535" evidence="2">
    <location>
        <begin position="46"/>
        <end position="609"/>
    </location>
</feature>
<accession>A0A0M4EQ26</accession>
<keyword evidence="1" id="KW-0325">Glycoprotein</keyword>
<dbReference type="Proteomes" id="UP000494163">
    <property type="component" value="Chromosome 2L"/>
</dbReference>
<evidence type="ECO:0000313" key="5">
    <source>
        <dbReference type="Proteomes" id="UP000494163"/>
    </source>
</evidence>
<dbReference type="InterPro" id="IPR050309">
    <property type="entry name" value="Type-B_Carboxylest/Lipase"/>
</dbReference>
<keyword evidence="5" id="KW-1185">Reference proteome</keyword>
<dbReference type="STRING" id="30019.A0A0M4EQ26"/>
<organism evidence="4 5">
    <name type="scientific">Drosophila busckii</name>
    <name type="common">Fruit fly</name>
    <dbReference type="NCBI Taxonomy" id="30019"/>
    <lineage>
        <taxon>Eukaryota</taxon>
        <taxon>Metazoa</taxon>
        <taxon>Ecdysozoa</taxon>
        <taxon>Arthropoda</taxon>
        <taxon>Hexapoda</taxon>
        <taxon>Insecta</taxon>
        <taxon>Pterygota</taxon>
        <taxon>Neoptera</taxon>
        <taxon>Endopterygota</taxon>
        <taxon>Diptera</taxon>
        <taxon>Brachycera</taxon>
        <taxon>Muscomorpha</taxon>
        <taxon>Ephydroidea</taxon>
        <taxon>Drosophilidae</taxon>
        <taxon>Drosophila</taxon>
    </lineage>
</organism>
<dbReference type="SMR" id="A0A0M4EQ26"/>
<dbReference type="InterPro" id="IPR002018">
    <property type="entry name" value="CarbesteraseB"/>
</dbReference>
<gene>
    <name evidence="4" type="ORF">Dbus_chr2Lg1135</name>
</gene>
<dbReference type="EMBL" id="CP012523">
    <property type="protein sequence ID" value="ALC39050.1"/>
    <property type="molecule type" value="Genomic_DNA"/>
</dbReference>
<sequence length="609" mass="69431">MMKIWLQPPSYKRRLLQLQAAQSVKMWQLSCLLLLLLLCGNFVHGQNVSELSKTLEESEPPIGSDKELSDLVITTALGKIRGTILPSQAGRNFYAFRGIPYAKAPIDNLRFQPPQPIEQWFDILDATFDGPKCPQPGLYSDDVTEDCLRLNIYTRELPSETAPNPKKPVIVFIHPGSFYSLSGQSKNFAGPQYFMDRNLVLVSFNYRLGSLGFLATGTAQAPGNMGLKDQVMLLRWVKLHISRFGGDPNAITLLGYGAGAMAVTLHMVSPMSKGLFHRAIVMSGAATGQWTLPTHQMDLVKKQATLLHCNTEQISEMLDCLRGKHYLEYANSLNSMFEFGRNPLMLWKPVLEPDFGQERFLIEDPVRSYQNGDFMKVPIITGMTKDEFVGPAISILQSPRLLSAFNENFAALAPICFLYEGNARAHNISQELRQYYLADAPLSVNASLPALARLYSDALTGFGIHRFVHLAARSTKVYYYRFGYQGGHSHIHYPEDAPYGVVHHDDLLYLFMQLSINRMFTEDDDEFRMVDIMTRMFSAFAYKGDPNKPSDERLRNIRWRPFSFKKRYYLDIGDELSMLEGLNAERYEIWKRLFPLNWRRQTKEQYTSI</sequence>
<dbReference type="ESTHER" id="drobs-a0a0m4eq26">
    <property type="family name" value="OtherNon-catalytic_C"/>
</dbReference>
<proteinExistence type="predicted"/>
<dbReference type="OMA" id="SRMFTED"/>
<dbReference type="AlphaFoldDB" id="A0A0M4EQ26"/>
<evidence type="ECO:0000259" key="3">
    <source>
        <dbReference type="Pfam" id="PF00135"/>
    </source>
</evidence>
<protein>
    <submittedName>
        <fullName evidence="4">CG4757</fullName>
    </submittedName>
</protein>
<keyword evidence="2" id="KW-0732">Signal</keyword>